<dbReference type="InterPro" id="IPR036663">
    <property type="entry name" value="Fumarylacetoacetase_C_sf"/>
</dbReference>
<dbReference type="InterPro" id="IPR051121">
    <property type="entry name" value="FAH"/>
</dbReference>
<dbReference type="AlphaFoldDB" id="A0A382G6D0"/>
<comment type="similarity">
    <text evidence="1">Belongs to the FAH family.</text>
</comment>
<evidence type="ECO:0000256" key="1">
    <source>
        <dbReference type="ARBA" id="ARBA00010211"/>
    </source>
</evidence>
<dbReference type="Pfam" id="PF01557">
    <property type="entry name" value="FAA_hydrolase"/>
    <property type="match status" value="1"/>
</dbReference>
<feature type="domain" description="Fumarylacetoacetase-like C-terminal" evidence="3">
    <location>
        <begin position="87"/>
        <end position="204"/>
    </location>
</feature>
<dbReference type="Gene3D" id="3.90.850.10">
    <property type="entry name" value="Fumarylacetoacetase-like, C-terminal domain"/>
    <property type="match status" value="1"/>
</dbReference>
<evidence type="ECO:0000259" key="3">
    <source>
        <dbReference type="Pfam" id="PF01557"/>
    </source>
</evidence>
<dbReference type="EMBL" id="UINC01053606">
    <property type="protein sequence ID" value="SVB70325.1"/>
    <property type="molecule type" value="Genomic_DNA"/>
</dbReference>
<dbReference type="GO" id="GO:0046872">
    <property type="term" value="F:metal ion binding"/>
    <property type="evidence" value="ECO:0007669"/>
    <property type="project" value="UniProtKB-KW"/>
</dbReference>
<dbReference type="SUPFAM" id="SSF56529">
    <property type="entry name" value="FAH"/>
    <property type="match status" value="1"/>
</dbReference>
<proteinExistence type="inferred from homology"/>
<gene>
    <name evidence="4" type="ORF">METZ01_LOCUS223179</name>
</gene>
<keyword evidence="2" id="KW-0479">Metal-binding</keyword>
<accession>A0A382G6D0</accession>
<dbReference type="GO" id="GO:0003824">
    <property type="term" value="F:catalytic activity"/>
    <property type="evidence" value="ECO:0007669"/>
    <property type="project" value="InterPro"/>
</dbReference>
<sequence>MKLVRFIDTAGTAEINIKPGLLKGDSVVDISSVAVGLPAATPQMLMESIIDKFNEIRPELEKLLESGASVPITSVKLRPPLPRPSKILCCIGNYWEHMQREAGPLNMFLKSPDAVVGDGDTVVLPNNTSPYMFQHEAELAIVFKGPAKDVSQADHKNAIFGYTCMIDVSARAEGRRTWRQGSWMGKSFDTFAPIGPCIVTADEIA</sequence>
<feature type="non-terminal residue" evidence="4">
    <location>
        <position position="1"/>
    </location>
</feature>
<feature type="non-terminal residue" evidence="4">
    <location>
        <position position="205"/>
    </location>
</feature>
<reference evidence="4" key="1">
    <citation type="submission" date="2018-05" db="EMBL/GenBank/DDBJ databases">
        <authorList>
            <person name="Lanie J.A."/>
            <person name="Ng W.-L."/>
            <person name="Kazmierczak K.M."/>
            <person name="Andrzejewski T.M."/>
            <person name="Davidsen T.M."/>
            <person name="Wayne K.J."/>
            <person name="Tettelin H."/>
            <person name="Glass J.I."/>
            <person name="Rusch D."/>
            <person name="Podicherti R."/>
            <person name="Tsui H.-C.T."/>
            <person name="Winkler M.E."/>
        </authorList>
    </citation>
    <scope>NUCLEOTIDE SEQUENCE</scope>
</reference>
<dbReference type="InterPro" id="IPR011234">
    <property type="entry name" value="Fumarylacetoacetase-like_C"/>
</dbReference>
<organism evidence="4">
    <name type="scientific">marine metagenome</name>
    <dbReference type="NCBI Taxonomy" id="408172"/>
    <lineage>
        <taxon>unclassified sequences</taxon>
        <taxon>metagenomes</taxon>
        <taxon>ecological metagenomes</taxon>
    </lineage>
</organism>
<dbReference type="GO" id="GO:0044281">
    <property type="term" value="P:small molecule metabolic process"/>
    <property type="evidence" value="ECO:0007669"/>
    <property type="project" value="UniProtKB-ARBA"/>
</dbReference>
<evidence type="ECO:0000313" key="4">
    <source>
        <dbReference type="EMBL" id="SVB70325.1"/>
    </source>
</evidence>
<name>A0A382G6D0_9ZZZZ</name>
<evidence type="ECO:0000256" key="2">
    <source>
        <dbReference type="ARBA" id="ARBA00022723"/>
    </source>
</evidence>
<dbReference type="PANTHER" id="PTHR42796">
    <property type="entry name" value="FUMARYLACETOACETATE HYDROLASE DOMAIN-CONTAINING PROTEIN 2A-RELATED"/>
    <property type="match status" value="1"/>
</dbReference>
<protein>
    <recommendedName>
        <fullName evidence="3">Fumarylacetoacetase-like C-terminal domain-containing protein</fullName>
    </recommendedName>
</protein>
<dbReference type="PANTHER" id="PTHR42796:SF4">
    <property type="entry name" value="FUMARYLACETOACETATE HYDROLASE DOMAIN-CONTAINING PROTEIN 2A"/>
    <property type="match status" value="1"/>
</dbReference>